<organism evidence="2 3">
    <name type="scientific">Enorma phocaeensis</name>
    <dbReference type="NCBI Taxonomy" id="1871019"/>
    <lineage>
        <taxon>Bacteria</taxon>
        <taxon>Bacillati</taxon>
        <taxon>Actinomycetota</taxon>
        <taxon>Coriobacteriia</taxon>
        <taxon>Coriobacteriales</taxon>
        <taxon>Coriobacteriaceae</taxon>
        <taxon>Enorma</taxon>
    </lineage>
</organism>
<dbReference type="InterPro" id="IPR039564">
    <property type="entry name" value="Peptidase_C39-like"/>
</dbReference>
<dbReference type="PANTHER" id="PTHR37806:SF1">
    <property type="entry name" value="PEPTIDASE C39-LIKE DOMAIN-CONTAINING PROTEIN"/>
    <property type="match status" value="1"/>
</dbReference>
<feature type="domain" description="Peptidase C39-like" evidence="1">
    <location>
        <begin position="30"/>
        <end position="121"/>
    </location>
</feature>
<sequence length="151" mass="15980">MGAAVLSTAALVGIQEAFAQGSLGIAGSGSAMPPAVVAAAERYLAERSSKLVATDLTGTSFTKIKGMVKRGLPVMVWSTIDAETPVYTSLRTEVEGYPWYRNFHCVVLYGIDGNDALVSDPLEGLVRRDLAWFTILHRACGLMAASIDVAS</sequence>
<name>A0ABT7VAX8_9ACTN</name>
<gene>
    <name evidence="2" type="ORF">QUW28_09190</name>
</gene>
<evidence type="ECO:0000313" key="3">
    <source>
        <dbReference type="Proteomes" id="UP001529421"/>
    </source>
</evidence>
<proteinExistence type="predicted"/>
<dbReference type="RefSeq" id="WP_289545863.1">
    <property type="nucleotide sequence ID" value="NZ_JAUDDZ010000016.1"/>
</dbReference>
<dbReference type="Proteomes" id="UP001529421">
    <property type="component" value="Unassembled WGS sequence"/>
</dbReference>
<comment type="caution">
    <text evidence="2">The sequence shown here is derived from an EMBL/GenBank/DDBJ whole genome shotgun (WGS) entry which is preliminary data.</text>
</comment>
<reference evidence="3" key="1">
    <citation type="submission" date="2023-06" db="EMBL/GenBank/DDBJ databases">
        <title>Identification and characterization of horizontal gene transfer across gut microbiota members of farm animals based on homology search.</title>
        <authorList>
            <person name="Zeman M."/>
            <person name="Kubasova T."/>
            <person name="Jahodarova E."/>
            <person name="Nykrynova M."/>
            <person name="Rychlik I."/>
        </authorList>
    </citation>
    <scope>NUCLEOTIDE SEQUENCE [LARGE SCALE GENOMIC DNA]</scope>
    <source>
        <strain evidence="3">154_Feed</strain>
    </source>
</reference>
<dbReference type="EMBL" id="JAUDDZ010000016">
    <property type="protein sequence ID" value="MDM8275661.1"/>
    <property type="molecule type" value="Genomic_DNA"/>
</dbReference>
<evidence type="ECO:0000259" key="1">
    <source>
        <dbReference type="Pfam" id="PF13529"/>
    </source>
</evidence>
<keyword evidence="3" id="KW-1185">Reference proteome</keyword>
<dbReference type="PANTHER" id="PTHR37806">
    <property type="entry name" value="LMO0724 PROTEIN"/>
    <property type="match status" value="1"/>
</dbReference>
<evidence type="ECO:0000313" key="2">
    <source>
        <dbReference type="EMBL" id="MDM8275661.1"/>
    </source>
</evidence>
<dbReference type="Pfam" id="PF13529">
    <property type="entry name" value="Peptidase_C39_2"/>
    <property type="match status" value="1"/>
</dbReference>
<dbReference type="Gene3D" id="3.90.70.10">
    <property type="entry name" value="Cysteine proteinases"/>
    <property type="match status" value="1"/>
</dbReference>
<protein>
    <submittedName>
        <fullName evidence="2">C39 family peptidase</fullName>
    </submittedName>
</protein>
<accession>A0ABT7VAX8</accession>